<comment type="caution">
    <text evidence="9">The sequence shown here is derived from an EMBL/GenBank/DDBJ whole genome shotgun (WGS) entry which is preliminary data.</text>
</comment>
<dbReference type="InterPro" id="IPR015421">
    <property type="entry name" value="PyrdxlP-dep_Trfase_major"/>
</dbReference>
<reference evidence="9" key="1">
    <citation type="journal article" date="2015" name="Nature">
        <title>Complex archaea that bridge the gap between prokaryotes and eukaryotes.</title>
        <authorList>
            <person name="Spang A."/>
            <person name="Saw J.H."/>
            <person name="Jorgensen S.L."/>
            <person name="Zaremba-Niedzwiedzka K."/>
            <person name="Martijn J."/>
            <person name="Lind A.E."/>
            <person name="van Eijk R."/>
            <person name="Schleper C."/>
            <person name="Guy L."/>
            <person name="Ettema T.J."/>
        </authorList>
    </citation>
    <scope>NUCLEOTIDE SEQUENCE</scope>
</reference>
<dbReference type="InterPro" id="IPR015422">
    <property type="entry name" value="PyrdxlP-dep_Trfase_small"/>
</dbReference>
<evidence type="ECO:0000256" key="3">
    <source>
        <dbReference type="ARBA" id="ARBA00022679"/>
    </source>
</evidence>
<dbReference type="SUPFAM" id="SSF53383">
    <property type="entry name" value="PLP-dependent transferases"/>
    <property type="match status" value="1"/>
</dbReference>
<evidence type="ECO:0000256" key="2">
    <source>
        <dbReference type="ARBA" id="ARBA00022576"/>
    </source>
</evidence>
<evidence type="ECO:0000256" key="6">
    <source>
        <dbReference type="ARBA" id="ARBA00044521"/>
    </source>
</evidence>
<gene>
    <name evidence="9" type="ORF">LCGC14_1965370</name>
</gene>
<keyword evidence="5" id="KW-0670">Pyruvate</keyword>
<dbReference type="InterPro" id="IPR024169">
    <property type="entry name" value="SP_NH2Trfase/AEP_transaminase"/>
</dbReference>
<dbReference type="GO" id="GO:0047304">
    <property type="term" value="F:2-aminoethylphosphonate-pyruvate transaminase activity"/>
    <property type="evidence" value="ECO:0007669"/>
    <property type="project" value="UniProtKB-EC"/>
</dbReference>
<evidence type="ECO:0000259" key="8">
    <source>
        <dbReference type="Pfam" id="PF00266"/>
    </source>
</evidence>
<dbReference type="NCBIfam" id="NF010006">
    <property type="entry name" value="PRK13479.1"/>
    <property type="match status" value="1"/>
</dbReference>
<dbReference type="AlphaFoldDB" id="A0A0F9FDB1"/>
<feature type="domain" description="Aminotransferase class V" evidence="8">
    <location>
        <begin position="32"/>
        <end position="311"/>
    </location>
</feature>
<dbReference type="InterPro" id="IPR000192">
    <property type="entry name" value="Aminotrans_V_dom"/>
</dbReference>
<dbReference type="Gene3D" id="3.90.1150.10">
    <property type="entry name" value="Aspartate Aminotransferase, domain 1"/>
    <property type="match status" value="1"/>
</dbReference>
<evidence type="ECO:0000256" key="7">
    <source>
        <dbReference type="ARBA" id="ARBA00049460"/>
    </source>
</evidence>
<dbReference type="GO" id="GO:0019700">
    <property type="term" value="P:organic phosphonate catabolic process"/>
    <property type="evidence" value="ECO:0007669"/>
    <property type="project" value="InterPro"/>
</dbReference>
<dbReference type="NCBIfam" id="TIGR03301">
    <property type="entry name" value="PhnW-AepZ"/>
    <property type="match status" value="1"/>
</dbReference>
<comment type="catalytic activity">
    <reaction evidence="7">
        <text>(2-aminoethyl)phosphonate + pyruvate = phosphonoacetaldehyde + L-alanine</text>
        <dbReference type="Rhea" id="RHEA:17021"/>
        <dbReference type="ChEBI" id="CHEBI:15361"/>
        <dbReference type="ChEBI" id="CHEBI:57418"/>
        <dbReference type="ChEBI" id="CHEBI:57972"/>
        <dbReference type="ChEBI" id="CHEBI:58383"/>
        <dbReference type="EC" id="2.6.1.37"/>
    </reaction>
</comment>
<evidence type="ECO:0000256" key="1">
    <source>
        <dbReference type="ARBA" id="ARBA00001933"/>
    </source>
</evidence>
<dbReference type="PANTHER" id="PTHR42778:SF1">
    <property type="entry name" value="2-AMINOETHYLPHOSPHONATE--PYRUVATE TRANSAMINASE"/>
    <property type="match status" value="1"/>
</dbReference>
<dbReference type="PANTHER" id="PTHR42778">
    <property type="entry name" value="2-AMINOETHYLPHOSPHONATE--PYRUVATE TRANSAMINASE"/>
    <property type="match status" value="1"/>
</dbReference>
<keyword evidence="2" id="KW-0032">Aminotransferase</keyword>
<evidence type="ECO:0000313" key="9">
    <source>
        <dbReference type="EMBL" id="KKL84374.1"/>
    </source>
</evidence>
<keyword evidence="4" id="KW-0663">Pyridoxal phosphate</keyword>
<sequence length="382" mass="42409">MRTEATPQSSKDKILFTPGPLTTSQTVKQAQLRDLGSRDFEFITIVKQIREKLIEIGQCSLDEYTAILMQGSGTFGLEAAVCSTVPLDGKLLVVINGAYGKRIAKIASMLKIETSCLEFPENKQPDVQEVEAALGADSGISNVAVVHCETTTGIINPIKQIGSVARKFGAKYLVDAMSSFGAVPINLSECNIDYLVSSANKCIEGVPGFSFILANRRSLLETDGYARSLSLDLLDQYRGFEKNGQFRFTPPTCALMAFRQALSELETEGGVQGRATRYRANYETLVGGMRQMGFEEYLRPEDQSYIITSFCYPSDPNFVFEEFYERLNRRNYVIYPGKVSSANCFRIGNIGRIFESDIQKLLLAIRETIDEMGIKLERVVGE</sequence>
<dbReference type="Gene3D" id="3.40.640.10">
    <property type="entry name" value="Type I PLP-dependent aspartate aminotransferase-like (Major domain)"/>
    <property type="match status" value="1"/>
</dbReference>
<dbReference type="EC" id="2.6.1.37" evidence="6"/>
<name>A0A0F9FDB1_9ZZZZ</name>
<dbReference type="NCBIfam" id="TIGR02326">
    <property type="entry name" value="transamin_PhnW"/>
    <property type="match status" value="1"/>
</dbReference>
<evidence type="ECO:0000256" key="4">
    <source>
        <dbReference type="ARBA" id="ARBA00022898"/>
    </source>
</evidence>
<evidence type="ECO:0000256" key="5">
    <source>
        <dbReference type="ARBA" id="ARBA00023317"/>
    </source>
</evidence>
<organism evidence="9">
    <name type="scientific">marine sediment metagenome</name>
    <dbReference type="NCBI Taxonomy" id="412755"/>
    <lineage>
        <taxon>unclassified sequences</taxon>
        <taxon>metagenomes</taxon>
        <taxon>ecological metagenomes</taxon>
    </lineage>
</organism>
<proteinExistence type="inferred from homology"/>
<protein>
    <recommendedName>
        <fullName evidence="6">2-aminoethylphosphonate--pyruvate transaminase</fullName>
        <ecNumber evidence="6">2.6.1.37</ecNumber>
    </recommendedName>
</protein>
<dbReference type="PIRSF" id="PIRSF000524">
    <property type="entry name" value="SPT"/>
    <property type="match status" value="1"/>
</dbReference>
<dbReference type="InterPro" id="IPR015424">
    <property type="entry name" value="PyrdxlP-dep_Trfase"/>
</dbReference>
<dbReference type="InterPro" id="IPR012703">
    <property type="entry name" value="NH2EtPonate_pyrv_transaminase"/>
</dbReference>
<dbReference type="Pfam" id="PF00266">
    <property type="entry name" value="Aminotran_5"/>
    <property type="match status" value="1"/>
</dbReference>
<dbReference type="HAMAP" id="MF_01376">
    <property type="entry name" value="PhnW_aminotrans_5"/>
    <property type="match status" value="1"/>
</dbReference>
<dbReference type="EMBL" id="LAZR01021712">
    <property type="protein sequence ID" value="KKL84374.1"/>
    <property type="molecule type" value="Genomic_DNA"/>
</dbReference>
<accession>A0A0F9FDB1</accession>
<keyword evidence="3" id="KW-0808">Transferase</keyword>
<comment type="cofactor">
    <cofactor evidence="1">
        <name>pyridoxal 5'-phosphate</name>
        <dbReference type="ChEBI" id="CHEBI:597326"/>
    </cofactor>
</comment>